<reference evidence="3" key="3">
    <citation type="submission" date="2016-03" db="UniProtKB">
        <authorList>
            <consortium name="EnsemblProtists"/>
        </authorList>
    </citation>
    <scope>IDENTIFICATION</scope>
</reference>
<gene>
    <name evidence="2" type="ORF">GUITHDRAFT_64830</name>
</gene>
<dbReference type="HOGENOM" id="CLU_041608_0_0_1"/>
<proteinExistence type="predicted"/>
<dbReference type="KEGG" id="gtt:GUITHDRAFT_64830"/>
<reference evidence="4" key="2">
    <citation type="submission" date="2012-11" db="EMBL/GenBank/DDBJ databases">
        <authorList>
            <person name="Kuo A."/>
            <person name="Curtis B.A."/>
            <person name="Tanifuji G."/>
            <person name="Burki F."/>
            <person name="Gruber A."/>
            <person name="Irimia M."/>
            <person name="Maruyama S."/>
            <person name="Arias M.C."/>
            <person name="Ball S.G."/>
            <person name="Gile G.H."/>
            <person name="Hirakawa Y."/>
            <person name="Hopkins J.F."/>
            <person name="Rensing S.A."/>
            <person name="Schmutz J."/>
            <person name="Symeonidi A."/>
            <person name="Elias M."/>
            <person name="Eveleigh R.J."/>
            <person name="Herman E.K."/>
            <person name="Klute M.J."/>
            <person name="Nakayama T."/>
            <person name="Obornik M."/>
            <person name="Reyes-Prieto A."/>
            <person name="Armbrust E.V."/>
            <person name="Aves S.J."/>
            <person name="Beiko R.G."/>
            <person name="Coutinho P."/>
            <person name="Dacks J.B."/>
            <person name="Durnford D.G."/>
            <person name="Fast N.M."/>
            <person name="Green B.R."/>
            <person name="Grisdale C."/>
            <person name="Hempe F."/>
            <person name="Henrissat B."/>
            <person name="Hoppner M.P."/>
            <person name="Ishida K.-I."/>
            <person name="Kim E."/>
            <person name="Koreny L."/>
            <person name="Kroth P.G."/>
            <person name="Liu Y."/>
            <person name="Malik S.-B."/>
            <person name="Maier U.G."/>
            <person name="McRose D."/>
            <person name="Mock T."/>
            <person name="Neilson J.A."/>
            <person name="Onodera N.T."/>
            <person name="Poole A.M."/>
            <person name="Pritham E.J."/>
            <person name="Richards T.A."/>
            <person name="Rocap G."/>
            <person name="Roy S.W."/>
            <person name="Sarai C."/>
            <person name="Schaack S."/>
            <person name="Shirato S."/>
            <person name="Slamovits C.H."/>
            <person name="Spencer D.F."/>
            <person name="Suzuki S."/>
            <person name="Worden A.Z."/>
            <person name="Zauner S."/>
            <person name="Barry K."/>
            <person name="Bell C."/>
            <person name="Bharti A.K."/>
            <person name="Crow J.A."/>
            <person name="Grimwood J."/>
            <person name="Kramer R."/>
            <person name="Lindquist E."/>
            <person name="Lucas S."/>
            <person name="Salamov A."/>
            <person name="McFadden G.I."/>
            <person name="Lane C.E."/>
            <person name="Keeling P.J."/>
            <person name="Gray M.W."/>
            <person name="Grigoriev I.V."/>
            <person name="Archibald J.M."/>
        </authorList>
    </citation>
    <scope>NUCLEOTIDE SEQUENCE</scope>
    <source>
        <strain evidence="4">CCMP2712</strain>
    </source>
</reference>
<dbReference type="InterPro" id="IPR029063">
    <property type="entry name" value="SAM-dependent_MTases_sf"/>
</dbReference>
<accession>L1JXI4</accession>
<dbReference type="GO" id="GO:0008168">
    <property type="term" value="F:methyltransferase activity"/>
    <property type="evidence" value="ECO:0007669"/>
    <property type="project" value="TreeGrafter"/>
</dbReference>
<dbReference type="SUPFAM" id="SSF53335">
    <property type="entry name" value="S-adenosyl-L-methionine-dependent methyltransferases"/>
    <property type="match status" value="1"/>
</dbReference>
<dbReference type="Gene3D" id="3.40.50.150">
    <property type="entry name" value="Vaccinia Virus protein VP39"/>
    <property type="match status" value="1"/>
</dbReference>
<reference evidence="2 4" key="1">
    <citation type="journal article" date="2012" name="Nature">
        <title>Algal genomes reveal evolutionary mosaicism and the fate of nucleomorphs.</title>
        <authorList>
            <consortium name="DOE Joint Genome Institute"/>
            <person name="Curtis B.A."/>
            <person name="Tanifuji G."/>
            <person name="Burki F."/>
            <person name="Gruber A."/>
            <person name="Irimia M."/>
            <person name="Maruyama S."/>
            <person name="Arias M.C."/>
            <person name="Ball S.G."/>
            <person name="Gile G.H."/>
            <person name="Hirakawa Y."/>
            <person name="Hopkins J.F."/>
            <person name="Kuo A."/>
            <person name="Rensing S.A."/>
            <person name="Schmutz J."/>
            <person name="Symeonidi A."/>
            <person name="Elias M."/>
            <person name="Eveleigh R.J."/>
            <person name="Herman E.K."/>
            <person name="Klute M.J."/>
            <person name="Nakayama T."/>
            <person name="Obornik M."/>
            <person name="Reyes-Prieto A."/>
            <person name="Armbrust E.V."/>
            <person name="Aves S.J."/>
            <person name="Beiko R.G."/>
            <person name="Coutinho P."/>
            <person name="Dacks J.B."/>
            <person name="Durnford D.G."/>
            <person name="Fast N.M."/>
            <person name="Green B.R."/>
            <person name="Grisdale C.J."/>
            <person name="Hempel F."/>
            <person name="Henrissat B."/>
            <person name="Hoppner M.P."/>
            <person name="Ishida K."/>
            <person name="Kim E."/>
            <person name="Koreny L."/>
            <person name="Kroth P.G."/>
            <person name="Liu Y."/>
            <person name="Malik S.B."/>
            <person name="Maier U.G."/>
            <person name="McRose D."/>
            <person name="Mock T."/>
            <person name="Neilson J.A."/>
            <person name="Onodera N.T."/>
            <person name="Poole A.M."/>
            <person name="Pritham E.J."/>
            <person name="Richards T.A."/>
            <person name="Rocap G."/>
            <person name="Roy S.W."/>
            <person name="Sarai C."/>
            <person name="Schaack S."/>
            <person name="Shirato S."/>
            <person name="Slamovits C.H."/>
            <person name="Spencer D.F."/>
            <person name="Suzuki S."/>
            <person name="Worden A.Z."/>
            <person name="Zauner S."/>
            <person name="Barry K."/>
            <person name="Bell C."/>
            <person name="Bharti A.K."/>
            <person name="Crow J.A."/>
            <person name="Grimwood J."/>
            <person name="Kramer R."/>
            <person name="Lindquist E."/>
            <person name="Lucas S."/>
            <person name="Salamov A."/>
            <person name="McFadden G.I."/>
            <person name="Lane C.E."/>
            <person name="Keeling P.J."/>
            <person name="Gray M.W."/>
            <person name="Grigoriev I.V."/>
            <person name="Archibald J.M."/>
        </authorList>
    </citation>
    <scope>NUCLEOTIDE SEQUENCE</scope>
    <source>
        <strain evidence="2 4">CCMP2712</strain>
    </source>
</reference>
<evidence type="ECO:0000313" key="4">
    <source>
        <dbReference type="Proteomes" id="UP000011087"/>
    </source>
</evidence>
<dbReference type="InterPro" id="IPR041698">
    <property type="entry name" value="Methyltransf_25"/>
</dbReference>
<name>L1JXI4_GUITC</name>
<keyword evidence="4" id="KW-1185">Reference proteome</keyword>
<feature type="domain" description="Methyltransferase" evidence="1">
    <location>
        <begin position="85"/>
        <end position="185"/>
    </location>
</feature>
<dbReference type="EnsemblProtists" id="EKX52925">
    <property type="protein sequence ID" value="EKX52925"/>
    <property type="gene ID" value="GUITHDRAFT_64830"/>
</dbReference>
<dbReference type="PANTHER" id="PTHR43464:SF91">
    <property type="entry name" value="SLL0487 PROTEIN"/>
    <property type="match status" value="1"/>
</dbReference>
<dbReference type="STRING" id="905079.L1JXI4"/>
<dbReference type="CDD" id="cd02440">
    <property type="entry name" value="AdoMet_MTases"/>
    <property type="match status" value="1"/>
</dbReference>
<dbReference type="Pfam" id="PF13649">
    <property type="entry name" value="Methyltransf_25"/>
    <property type="match status" value="1"/>
</dbReference>
<dbReference type="RefSeq" id="XP_005839905.1">
    <property type="nucleotide sequence ID" value="XM_005839848.1"/>
</dbReference>
<dbReference type="PaxDb" id="55529-EKX52925"/>
<evidence type="ECO:0000259" key="1">
    <source>
        <dbReference type="Pfam" id="PF13649"/>
    </source>
</evidence>
<dbReference type="GeneID" id="17309570"/>
<organism evidence="2">
    <name type="scientific">Guillardia theta (strain CCMP2712)</name>
    <name type="common">Cryptophyte</name>
    <dbReference type="NCBI Taxonomy" id="905079"/>
    <lineage>
        <taxon>Eukaryota</taxon>
        <taxon>Cryptophyceae</taxon>
        <taxon>Pyrenomonadales</taxon>
        <taxon>Geminigeraceae</taxon>
        <taxon>Guillardia</taxon>
    </lineage>
</organism>
<dbReference type="Proteomes" id="UP000011087">
    <property type="component" value="Unassembled WGS sequence"/>
</dbReference>
<evidence type="ECO:0000313" key="2">
    <source>
        <dbReference type="EMBL" id="EKX52925.1"/>
    </source>
</evidence>
<sequence length="417" mass="47128">MSIREGKIEVGVSDEVQNVGRGRLLAKDDAIKEVSGKVQGLYDAYPYPPEAVFDGVTCGYNHRWSYTHAYNFVHGHAPVSNEIEILDAGCGTGVTAQYLSHLNPRAKHFDALDLSAEALKVAKERAERAFLVGNPNNAQFHHMSLYDVAKLDRTYDFINCVGVLHHLPDPVKGLRALCERLKPGGIMHIFVYSALGRREIMLMQEALALLQGGECNFKEGVALGREVFKALPDSSRIKTREKERWAMENERDSTFADMYLHPQEVDYTVPSLMQWIDTVSDLDIKFAGFSNPKLWKLDRLLGGAPDALARAKKLSQEQQYRLVELLDPDTFTHYEFFLVKGDVKRKDWREVSDEEFYSAKAIRQAGIQPWPADRVFDQDYNLVQFTDAEYAFLQLCAQDPTVETVRGGRGGRCTSEV</sequence>
<dbReference type="EMBL" id="JH992971">
    <property type="protein sequence ID" value="EKX52925.1"/>
    <property type="molecule type" value="Genomic_DNA"/>
</dbReference>
<dbReference type="OMA" id="ECFADMY"/>
<dbReference type="PANTHER" id="PTHR43464">
    <property type="entry name" value="METHYLTRANSFERASE"/>
    <property type="match status" value="1"/>
</dbReference>
<evidence type="ECO:0000313" key="3">
    <source>
        <dbReference type="EnsemblProtists" id="EKX52925"/>
    </source>
</evidence>
<protein>
    <recommendedName>
        <fullName evidence="1">Methyltransferase domain-containing protein</fullName>
    </recommendedName>
</protein>
<dbReference type="OrthoDB" id="66144at2759"/>
<dbReference type="AlphaFoldDB" id="L1JXI4"/>